<dbReference type="CDD" id="cd00093">
    <property type="entry name" value="HTH_XRE"/>
    <property type="match status" value="1"/>
</dbReference>
<reference evidence="2 3" key="1">
    <citation type="submission" date="2019-10" db="EMBL/GenBank/DDBJ databases">
        <title>A novel species.</title>
        <authorList>
            <person name="Gao J."/>
        </authorList>
    </citation>
    <scope>NUCLEOTIDE SEQUENCE [LARGE SCALE GENOMIC DNA]</scope>
    <source>
        <strain evidence="2 3">QMT-28</strain>
    </source>
</reference>
<feature type="domain" description="HTH cro/C1-type" evidence="1">
    <location>
        <begin position="37"/>
        <end position="83"/>
    </location>
</feature>
<dbReference type="InterPro" id="IPR036366">
    <property type="entry name" value="PGBDSf"/>
</dbReference>
<dbReference type="RefSeq" id="WP_153292534.1">
    <property type="nucleotide sequence ID" value="NZ_CP045643.1"/>
</dbReference>
<dbReference type="InterPro" id="IPR010982">
    <property type="entry name" value="Lambda_DNA-bd_dom_sf"/>
</dbReference>
<evidence type="ECO:0000313" key="3">
    <source>
        <dbReference type="Proteomes" id="UP000326179"/>
    </source>
</evidence>
<proteinExistence type="predicted"/>
<evidence type="ECO:0000313" key="2">
    <source>
        <dbReference type="EMBL" id="QFZ78359.1"/>
    </source>
</evidence>
<keyword evidence="3" id="KW-1185">Reference proteome</keyword>
<gene>
    <name evidence="2" type="ORF">GFH48_38245</name>
</gene>
<dbReference type="Pfam" id="PF01471">
    <property type="entry name" value="PG_binding_1"/>
    <property type="match status" value="2"/>
</dbReference>
<dbReference type="Gene3D" id="1.10.101.10">
    <property type="entry name" value="PGBD-like superfamily/PGBD"/>
    <property type="match status" value="2"/>
</dbReference>
<dbReference type="SUPFAM" id="SSF47413">
    <property type="entry name" value="lambda repressor-like DNA-binding domains"/>
    <property type="match status" value="1"/>
</dbReference>
<protein>
    <submittedName>
        <fullName evidence="2">Helix-turn-helix domain-containing protein</fullName>
    </submittedName>
</protein>
<sequence>MAEALGDGTGDPLGRELSSLLRAWWENSVQAQGRKPTQEALARQIGVTQATLSRYLSPAHPLMAPADTVRVLHAALGAPPEELEKAVALACGVRSEQRPTASALMPARKRRLPEGRGARRNLAIAAMMAGALIAVWSVGRTVLETGRTVKPVAAPAHPNATQWPLVRKGETSSLTWTVQRLLKAHHHQLRTDGIFGSETRAQVIAFQKKRGLQPDGKVGKDTWPMLVLPASPGDTGPQVEAVQDLLHRAGQPSDITGVYTAATQRMVRSFQRQQGLPDTGAVDEKTWLSLTSTEPT</sequence>
<dbReference type="EMBL" id="CP045643">
    <property type="protein sequence ID" value="QFZ78359.1"/>
    <property type="molecule type" value="Genomic_DNA"/>
</dbReference>
<dbReference type="GO" id="GO:0003677">
    <property type="term" value="F:DNA binding"/>
    <property type="evidence" value="ECO:0007669"/>
    <property type="project" value="InterPro"/>
</dbReference>
<dbReference type="Gene3D" id="1.10.260.40">
    <property type="entry name" value="lambda repressor-like DNA-binding domains"/>
    <property type="match status" value="1"/>
</dbReference>
<organism evidence="2 3">
    <name type="scientific">Streptomyces fagopyri</name>
    <dbReference type="NCBI Taxonomy" id="2662397"/>
    <lineage>
        <taxon>Bacteria</taxon>
        <taxon>Bacillati</taxon>
        <taxon>Actinomycetota</taxon>
        <taxon>Actinomycetes</taxon>
        <taxon>Kitasatosporales</taxon>
        <taxon>Streptomycetaceae</taxon>
        <taxon>Streptomyces</taxon>
    </lineage>
</organism>
<dbReference type="PROSITE" id="PS50943">
    <property type="entry name" value="HTH_CROC1"/>
    <property type="match status" value="1"/>
</dbReference>
<dbReference type="SUPFAM" id="SSF47090">
    <property type="entry name" value="PGBD-like"/>
    <property type="match status" value="2"/>
</dbReference>
<dbReference type="AlphaFoldDB" id="A0A5Q0LPC1"/>
<dbReference type="InterPro" id="IPR002477">
    <property type="entry name" value="Peptidoglycan-bd-like"/>
</dbReference>
<evidence type="ECO:0000259" key="1">
    <source>
        <dbReference type="PROSITE" id="PS50943"/>
    </source>
</evidence>
<dbReference type="InterPro" id="IPR036365">
    <property type="entry name" value="PGBD-like_sf"/>
</dbReference>
<accession>A0A5Q0LPC1</accession>
<dbReference type="InterPro" id="IPR001387">
    <property type="entry name" value="Cro/C1-type_HTH"/>
</dbReference>
<dbReference type="KEGG" id="sfy:GFH48_38245"/>
<name>A0A5Q0LPC1_9ACTN</name>
<dbReference type="Proteomes" id="UP000326179">
    <property type="component" value="Chromosome"/>
</dbReference>